<dbReference type="AlphaFoldDB" id="K6YQR6"/>
<dbReference type="InterPro" id="IPR011990">
    <property type="entry name" value="TPR-like_helical_dom_sf"/>
</dbReference>
<feature type="repeat" description="TPR" evidence="1">
    <location>
        <begin position="555"/>
        <end position="588"/>
    </location>
</feature>
<keyword evidence="2" id="KW-0175">Coiled coil</keyword>
<dbReference type="Pfam" id="PF20703">
    <property type="entry name" value="nSTAND1"/>
    <property type="match status" value="1"/>
</dbReference>
<evidence type="ECO:0000256" key="1">
    <source>
        <dbReference type="PROSITE-ProRule" id="PRU00339"/>
    </source>
</evidence>
<dbReference type="SUPFAM" id="SSF48452">
    <property type="entry name" value="TPR-like"/>
    <property type="match status" value="1"/>
</dbReference>
<dbReference type="eggNOG" id="COG0457">
    <property type="taxonomic scope" value="Bacteria"/>
</dbReference>
<gene>
    <name evidence="4" type="ORF">GLIP_1028</name>
</gene>
<dbReference type="SUPFAM" id="SSF52540">
    <property type="entry name" value="P-loop containing nucleoside triphosphate hydrolases"/>
    <property type="match status" value="1"/>
</dbReference>
<dbReference type="InterPro" id="IPR049052">
    <property type="entry name" value="nSTAND1"/>
</dbReference>
<evidence type="ECO:0000313" key="4">
    <source>
        <dbReference type="EMBL" id="GAC13670.1"/>
    </source>
</evidence>
<keyword evidence="5" id="KW-1185">Reference proteome</keyword>
<feature type="repeat" description="TPR" evidence="1">
    <location>
        <begin position="651"/>
        <end position="684"/>
    </location>
</feature>
<dbReference type="PROSITE" id="PS50005">
    <property type="entry name" value="TPR"/>
    <property type="match status" value="2"/>
</dbReference>
<evidence type="ECO:0000256" key="2">
    <source>
        <dbReference type="SAM" id="Coils"/>
    </source>
</evidence>
<sequence length="954" mass="108231">MESSYRKIDNPFVGLYAFETEHAANFQGREDVIENALSKLQNKANAAQPFLLLLGKSGAGKSSLLQAGILPKLNQLSFPDQNTSFRFSVISSCNLCIDPFTSLILAISEISGGKIISNQEVNSVVKMCKQQPDKFLLMIKQRMEFWPQEQKLAIGIAELESLFLTESLGYTERRYFTDILAGIVVQCGIFVIATLRSDFYQSLSDYPALLRLKQNGGQMDVLPPSLSQLKKMVNPKITNQLDFEQANGDTPSLDEYIAQRAFEFPESLPLMQFVMWHLYQNRSQTGRINFSTYRNLGGLERAIAKITEQTYDSLDRSTKKHFNRIVNRLAVLTDQGNYERLWVKSSDLFKSNRAKELIDAFENIGIMQTKTGVDGNQYISLSHDCLFANWPRLSETLENHQKLLAVKNKLEAQAAEWKSATRPSAYLLSPGKPLDEGKMVLKHGGTISNTLKSMINASNKRDSLKYRVIFGCVVVLMMLFGFMIKNAYDAKVGQKVAEAKLAESHDLIEFLIEEGAQLESIGRLDLVQESSERSLEYLSSVGPKDDSTASKLSRSQTFFKIGKVYLENREFKGALDAFNKTLELDNELVEIHPNGFTYVLELAHANYWIAMTHLRAGDEQKAEQYFLFYQANAFDLVELQPDSPVAKVELSRAYANLAKIAAQRGQLESAMQNYFEAVKFAEKGKSVAEITDLVEAADAYTWLANKYFSELKIAESLEMHKGEQRLRVLINKKENKEANQMAAAYALWKLANAHLLVGQYKQAESALQDLKVASSSGLSAQNEDLQWQYLSAFSDAGLAQIAMLLGNQEQAKELFEASYQQVGEVRSELMAHWEDAFYERQYWLARLYNQQGDQNAFQSASQIIINASQGEATKWKVRLANLNRNQINFEFVESDKLLKPKVLIAALEYYSFQDQIEKLQGLWEQVPQEMWLNKDLERLRDSVRKQIREFTSQP</sequence>
<evidence type="ECO:0000313" key="5">
    <source>
        <dbReference type="Proteomes" id="UP000006334"/>
    </source>
</evidence>
<name>K6YQR6_9ALTE</name>
<organism evidence="4 5">
    <name type="scientific">Aliiglaciecola lipolytica E3</name>
    <dbReference type="NCBI Taxonomy" id="1127673"/>
    <lineage>
        <taxon>Bacteria</taxon>
        <taxon>Pseudomonadati</taxon>
        <taxon>Pseudomonadota</taxon>
        <taxon>Gammaproteobacteria</taxon>
        <taxon>Alteromonadales</taxon>
        <taxon>Alteromonadaceae</taxon>
        <taxon>Aliiglaciecola</taxon>
    </lineage>
</organism>
<feature type="domain" description="Novel STAND NTPase 1" evidence="3">
    <location>
        <begin position="11"/>
        <end position="423"/>
    </location>
</feature>
<protein>
    <recommendedName>
        <fullName evidence="3">Novel STAND NTPase 1 domain-containing protein</fullName>
    </recommendedName>
</protein>
<dbReference type="Proteomes" id="UP000006334">
    <property type="component" value="Unassembled WGS sequence"/>
</dbReference>
<dbReference type="STRING" id="1127673.GLIP_1028"/>
<dbReference type="InterPro" id="IPR019734">
    <property type="entry name" value="TPR_rpt"/>
</dbReference>
<dbReference type="SMART" id="SM00028">
    <property type="entry name" value="TPR"/>
    <property type="match status" value="4"/>
</dbReference>
<reference evidence="4 5" key="1">
    <citation type="journal article" date="2017" name="Antonie Van Leeuwenhoek">
        <title>Rhizobium rhizosphaerae sp. nov., a novel species isolated from rice rhizosphere.</title>
        <authorList>
            <person name="Zhao J.J."/>
            <person name="Zhang J."/>
            <person name="Zhang R.J."/>
            <person name="Zhang C.W."/>
            <person name="Yin H.Q."/>
            <person name="Zhang X.X."/>
        </authorList>
    </citation>
    <scope>NUCLEOTIDE SEQUENCE [LARGE SCALE GENOMIC DNA]</scope>
    <source>
        <strain evidence="4 5">E3</strain>
    </source>
</reference>
<dbReference type="Gene3D" id="1.25.40.10">
    <property type="entry name" value="Tetratricopeptide repeat domain"/>
    <property type="match status" value="1"/>
</dbReference>
<accession>K6YQR6</accession>
<evidence type="ECO:0000259" key="3">
    <source>
        <dbReference type="Pfam" id="PF20703"/>
    </source>
</evidence>
<keyword evidence="1" id="KW-0802">TPR repeat</keyword>
<comment type="caution">
    <text evidence="4">The sequence shown here is derived from an EMBL/GenBank/DDBJ whole genome shotgun (WGS) entry which is preliminary data.</text>
</comment>
<dbReference type="EMBL" id="BAEN01000022">
    <property type="protein sequence ID" value="GAC13670.1"/>
    <property type="molecule type" value="Genomic_DNA"/>
</dbReference>
<feature type="coiled-coil region" evidence="2">
    <location>
        <begin position="393"/>
        <end position="420"/>
    </location>
</feature>
<dbReference type="OrthoDB" id="9782895at2"/>
<proteinExistence type="predicted"/>
<dbReference type="RefSeq" id="WP_008843487.1">
    <property type="nucleotide sequence ID" value="NZ_BAEN01000022.1"/>
</dbReference>
<dbReference type="InterPro" id="IPR027417">
    <property type="entry name" value="P-loop_NTPase"/>
</dbReference>
<dbReference type="eggNOG" id="COG0785">
    <property type="taxonomic scope" value="Bacteria"/>
</dbReference>